<proteinExistence type="predicted"/>
<protein>
    <submittedName>
        <fullName evidence="2">Uncharacterized protein</fullName>
    </submittedName>
</protein>
<evidence type="ECO:0000313" key="2">
    <source>
        <dbReference type="WBParaSite" id="PS1159_v2.g14324.t1"/>
    </source>
</evidence>
<name>A0AC35F6R1_9BILA</name>
<dbReference type="WBParaSite" id="PS1159_v2.g14324.t1">
    <property type="protein sequence ID" value="PS1159_v2.g14324.t1"/>
    <property type="gene ID" value="PS1159_v2.g14324"/>
</dbReference>
<dbReference type="Proteomes" id="UP000887580">
    <property type="component" value="Unplaced"/>
</dbReference>
<reference evidence="2" key="1">
    <citation type="submission" date="2022-11" db="UniProtKB">
        <authorList>
            <consortium name="WormBaseParasite"/>
        </authorList>
    </citation>
    <scope>IDENTIFICATION</scope>
</reference>
<sequence length="157" mass="16892">QIQQQPQQQPQQQQQYAPVPASSSNSGIGIMPPCAMPCTVPNGLYSVAAGVLPPYPQQLYHSAPAPAQVPVSAHSQNFIQQMPTFPLRNPFSQPGAVILPMVESAATNLVSYLNAPQMQPPSPQAPSQSGYFELIKRAFHKLTDHKPIGALIGKKES</sequence>
<organism evidence="1 2">
    <name type="scientific">Panagrolaimus sp. PS1159</name>
    <dbReference type="NCBI Taxonomy" id="55785"/>
    <lineage>
        <taxon>Eukaryota</taxon>
        <taxon>Metazoa</taxon>
        <taxon>Ecdysozoa</taxon>
        <taxon>Nematoda</taxon>
        <taxon>Chromadorea</taxon>
        <taxon>Rhabditida</taxon>
        <taxon>Tylenchina</taxon>
        <taxon>Panagrolaimomorpha</taxon>
        <taxon>Panagrolaimoidea</taxon>
        <taxon>Panagrolaimidae</taxon>
        <taxon>Panagrolaimus</taxon>
    </lineage>
</organism>
<evidence type="ECO:0000313" key="1">
    <source>
        <dbReference type="Proteomes" id="UP000887580"/>
    </source>
</evidence>
<accession>A0AC35F6R1</accession>